<dbReference type="EMBL" id="PFQX01000054">
    <property type="protein sequence ID" value="PJC65292.1"/>
    <property type="molecule type" value="Genomic_DNA"/>
</dbReference>
<dbReference type="InterPro" id="IPR006059">
    <property type="entry name" value="SBP"/>
</dbReference>
<dbReference type="Pfam" id="PF01547">
    <property type="entry name" value="SBP_bac_1"/>
    <property type="match status" value="1"/>
</dbReference>
<dbReference type="SUPFAM" id="SSF53850">
    <property type="entry name" value="Periplasmic binding protein-like II"/>
    <property type="match status" value="1"/>
</dbReference>
<comment type="caution">
    <text evidence="4">The sequence shown here is derived from an EMBL/GenBank/DDBJ whole genome shotgun (WGS) entry which is preliminary data.</text>
</comment>
<name>A0A2M8G1F4_9BACT</name>
<keyword evidence="3" id="KW-0732">Signal</keyword>
<dbReference type="GO" id="GO:1901982">
    <property type="term" value="F:maltose binding"/>
    <property type="evidence" value="ECO:0007669"/>
    <property type="project" value="TreeGrafter"/>
</dbReference>
<dbReference type="GO" id="GO:0042956">
    <property type="term" value="P:maltodextrin transmembrane transport"/>
    <property type="evidence" value="ECO:0007669"/>
    <property type="project" value="TreeGrafter"/>
</dbReference>
<evidence type="ECO:0008006" key="6">
    <source>
        <dbReference type="Google" id="ProtNLM"/>
    </source>
</evidence>
<sequence>PADLVNIATFQNIFPQVAVQDFTKGGVIYAMPLSVDTLALVYNRDIFDQRGVAVPPSTWDGFKNVVLQTRSLSASGSILKPAAAIGGTAKGVTNATDLLNLIFLQTGTSMTDSTGTQAAFADANGASALNFYTQFGKAGGKYYTWNDAQGSDIDSFAAKKTAMIFAYASQLSDIKTKNPFLNFAVQPAPQFDKNNAINYANYWGLAVSAKSANASTAWDFINYVTADTSTAGSYALAANKPPALRSLIAQYLTNPVLGPYAAQALTARSWPEPDPDAVSTIFNDMIQSALKGTLSTSQILQQAEDKISILLIQR</sequence>
<feature type="non-terminal residue" evidence="4">
    <location>
        <position position="1"/>
    </location>
</feature>
<evidence type="ECO:0000313" key="4">
    <source>
        <dbReference type="EMBL" id="PJC65292.1"/>
    </source>
</evidence>
<dbReference type="PANTHER" id="PTHR30061:SF50">
    <property type="entry name" value="MALTOSE_MALTODEXTRIN-BINDING PERIPLASMIC PROTEIN"/>
    <property type="match status" value="1"/>
</dbReference>
<evidence type="ECO:0000256" key="3">
    <source>
        <dbReference type="ARBA" id="ARBA00022729"/>
    </source>
</evidence>
<dbReference type="Proteomes" id="UP000229674">
    <property type="component" value="Unassembled WGS sequence"/>
</dbReference>
<evidence type="ECO:0000256" key="1">
    <source>
        <dbReference type="ARBA" id="ARBA00008520"/>
    </source>
</evidence>
<reference evidence="5" key="1">
    <citation type="submission" date="2017-09" db="EMBL/GenBank/DDBJ databases">
        <title>Depth-based differentiation of microbial function through sediment-hosted aquifers and enrichment of novel symbionts in the deep terrestrial subsurface.</title>
        <authorList>
            <person name="Probst A.J."/>
            <person name="Ladd B."/>
            <person name="Jarett J.K."/>
            <person name="Geller-Mcgrath D.E."/>
            <person name="Sieber C.M.K."/>
            <person name="Emerson J.B."/>
            <person name="Anantharaman K."/>
            <person name="Thomas B.C."/>
            <person name="Malmstrom R."/>
            <person name="Stieglmeier M."/>
            <person name="Klingl A."/>
            <person name="Woyke T."/>
            <person name="Ryan C.M."/>
            <person name="Banfield J.F."/>
        </authorList>
    </citation>
    <scope>NUCLEOTIDE SEQUENCE [LARGE SCALE GENOMIC DNA]</scope>
</reference>
<gene>
    <name evidence="4" type="ORF">CO020_01455</name>
</gene>
<dbReference type="PANTHER" id="PTHR30061">
    <property type="entry name" value="MALTOSE-BINDING PERIPLASMIC PROTEIN"/>
    <property type="match status" value="1"/>
</dbReference>
<evidence type="ECO:0000256" key="2">
    <source>
        <dbReference type="ARBA" id="ARBA00022448"/>
    </source>
</evidence>
<dbReference type="Gene3D" id="3.40.190.10">
    <property type="entry name" value="Periplasmic binding protein-like II"/>
    <property type="match status" value="1"/>
</dbReference>
<evidence type="ECO:0000313" key="5">
    <source>
        <dbReference type="Proteomes" id="UP000229674"/>
    </source>
</evidence>
<dbReference type="GO" id="GO:0015768">
    <property type="term" value="P:maltose transport"/>
    <property type="evidence" value="ECO:0007669"/>
    <property type="project" value="TreeGrafter"/>
</dbReference>
<accession>A0A2M8G1F4</accession>
<protein>
    <recommendedName>
        <fullName evidence="6">Extracellular solute-binding protein</fullName>
    </recommendedName>
</protein>
<keyword evidence="2" id="KW-0813">Transport</keyword>
<comment type="similarity">
    <text evidence="1">Belongs to the bacterial solute-binding protein 1 family.</text>
</comment>
<dbReference type="GO" id="GO:0055052">
    <property type="term" value="C:ATP-binding cassette (ABC) transporter complex, substrate-binding subunit-containing"/>
    <property type="evidence" value="ECO:0007669"/>
    <property type="project" value="TreeGrafter"/>
</dbReference>
<proteinExistence type="inferred from homology"/>
<organism evidence="4 5">
    <name type="scientific">Candidatus Colwellbacteria bacterium CG_4_9_14_0_2_um_filter_50_12</name>
    <dbReference type="NCBI Taxonomy" id="1974538"/>
    <lineage>
        <taxon>Bacteria</taxon>
        <taxon>Candidatus Colwelliibacteriota</taxon>
    </lineage>
</organism>
<dbReference type="AlphaFoldDB" id="A0A2M8G1F4"/>